<keyword evidence="1" id="KW-0472">Membrane</keyword>
<evidence type="ECO:0000313" key="2">
    <source>
        <dbReference type="EMBL" id="PNG11585.1"/>
    </source>
</evidence>
<feature type="transmembrane region" description="Helical" evidence="1">
    <location>
        <begin position="462"/>
        <end position="483"/>
    </location>
</feature>
<keyword evidence="1" id="KW-0812">Transmembrane</keyword>
<dbReference type="AlphaFoldDB" id="A0A2N8TA72"/>
<protein>
    <submittedName>
        <fullName evidence="2">Sodium:proline symporter</fullName>
    </submittedName>
</protein>
<evidence type="ECO:0000256" key="1">
    <source>
        <dbReference type="SAM" id="Phobius"/>
    </source>
</evidence>
<name>A0A2N8TA72_STUST</name>
<dbReference type="PANTHER" id="PTHR34219">
    <property type="entry name" value="IRON-REGULATED INNER MEMBRANE PROTEIN-RELATED"/>
    <property type="match status" value="1"/>
</dbReference>
<gene>
    <name evidence="2" type="ORF">CXK94_03110</name>
</gene>
<dbReference type="EMBL" id="POUT01000001">
    <property type="protein sequence ID" value="PNG11585.1"/>
    <property type="molecule type" value="Genomic_DNA"/>
</dbReference>
<accession>A0A2N8TA72</accession>
<dbReference type="Proteomes" id="UP000236023">
    <property type="component" value="Unassembled WGS sequence"/>
</dbReference>
<feature type="transmembrane region" description="Helical" evidence="1">
    <location>
        <begin position="12"/>
        <end position="35"/>
    </location>
</feature>
<sequence length="505" mass="56675">MKRYLYLMHRWLGIALGLFVLAWVVSGVVMLFVGYPKLTPAEHLARLAPLDAGCCIAPAAALAASGDPRTPLSLRLTGAGGAPRYLLDYGDGPLRAVDARSGRRIERIGPVEALASARQFARGADVRLLDRVEEDAWTRNHALARERPLYRVQADDAGRHLLYVSSHSGLVVRDASARERAWNRLGAWLHWLYPLREVMPKAAWSPLLVYGALLGAVLVLLGMLIGLLRWRFTGRYRNGSHSPYPAGAGRLHHVGGLLFGGVLLLWLISGLLSMEPWGLFDKRSTVAAGTLQRVPLRAEALPTALAPALQCLRQAGLAAVELQWHMLGDRPYLLGSDAQGATRILPADLSEPARLRFEPDELQRLASAAWPGQRLRFDWLEQEDFHYYTRAEPSLYSQLPRRLPLLRVRFDDPAATWLHLDPYSGMVIEQLDQRRRAVRWAFKLLHSWDWLPLLERPLLRDGLLLAFSTGVLVISLSGVLLGWRRLRPRARRRPARRPAQPPWLS</sequence>
<organism evidence="2 3">
    <name type="scientific">Stutzerimonas stutzeri</name>
    <name type="common">Pseudomonas stutzeri</name>
    <dbReference type="NCBI Taxonomy" id="316"/>
    <lineage>
        <taxon>Bacteria</taxon>
        <taxon>Pseudomonadati</taxon>
        <taxon>Pseudomonadota</taxon>
        <taxon>Gammaproteobacteria</taxon>
        <taxon>Pseudomonadales</taxon>
        <taxon>Pseudomonadaceae</taxon>
        <taxon>Stutzerimonas</taxon>
    </lineage>
</organism>
<proteinExistence type="predicted"/>
<feature type="transmembrane region" description="Helical" evidence="1">
    <location>
        <begin position="251"/>
        <end position="272"/>
    </location>
</feature>
<feature type="transmembrane region" description="Helical" evidence="1">
    <location>
        <begin position="207"/>
        <end position="230"/>
    </location>
</feature>
<reference evidence="2 3" key="1">
    <citation type="submission" date="2018-01" db="EMBL/GenBank/DDBJ databases">
        <title>Denitrification phenotypes of diverse strains of Pseudomonas stutzeri.</title>
        <authorList>
            <person name="Milligan D.A."/>
            <person name="Bergaust L."/>
            <person name="Bakken L.R."/>
            <person name="Frostegard A."/>
        </authorList>
    </citation>
    <scope>NUCLEOTIDE SEQUENCE [LARGE SCALE GENOMIC DNA]</scope>
    <source>
        <strain evidence="2 3">24a75</strain>
    </source>
</reference>
<dbReference type="InterPro" id="IPR005625">
    <property type="entry name" value="PepSY-ass_TM"/>
</dbReference>
<dbReference type="RefSeq" id="WP_102893232.1">
    <property type="nucleotide sequence ID" value="NZ_JAMOHU010000027.1"/>
</dbReference>
<evidence type="ECO:0000313" key="3">
    <source>
        <dbReference type="Proteomes" id="UP000236023"/>
    </source>
</evidence>
<keyword evidence="1" id="KW-1133">Transmembrane helix</keyword>
<dbReference type="PANTHER" id="PTHR34219:SF6">
    <property type="entry name" value="BLR3280 PROTEIN"/>
    <property type="match status" value="1"/>
</dbReference>
<comment type="caution">
    <text evidence="2">The sequence shown here is derived from an EMBL/GenBank/DDBJ whole genome shotgun (WGS) entry which is preliminary data.</text>
</comment>